<keyword evidence="2" id="KW-1185">Reference proteome</keyword>
<gene>
    <name evidence="1" type="ORF">MAR_002593</name>
</gene>
<protein>
    <submittedName>
        <fullName evidence="1">Uncharacterized protein</fullName>
    </submittedName>
</protein>
<reference evidence="1" key="1">
    <citation type="submission" date="2022-11" db="EMBL/GenBank/DDBJ databases">
        <title>Centuries of genome instability and evolution in soft-shell clam transmissible cancer (bioRxiv).</title>
        <authorList>
            <person name="Hart S.F.M."/>
            <person name="Yonemitsu M.A."/>
            <person name="Giersch R.M."/>
            <person name="Beal B.F."/>
            <person name="Arriagada G."/>
            <person name="Davis B.W."/>
            <person name="Ostrander E.A."/>
            <person name="Goff S.P."/>
            <person name="Metzger M.J."/>
        </authorList>
    </citation>
    <scope>NUCLEOTIDE SEQUENCE</scope>
    <source>
        <strain evidence="1">MELC-2E11</strain>
        <tissue evidence="1">Siphon/mantle</tissue>
    </source>
</reference>
<proteinExistence type="predicted"/>
<name>A0ABY7G4D7_MYAAR</name>
<dbReference type="Proteomes" id="UP001164746">
    <property type="component" value="Chromosome 16"/>
</dbReference>
<evidence type="ECO:0000313" key="2">
    <source>
        <dbReference type="Proteomes" id="UP001164746"/>
    </source>
</evidence>
<organism evidence="1 2">
    <name type="scientific">Mya arenaria</name>
    <name type="common">Soft-shell clam</name>
    <dbReference type="NCBI Taxonomy" id="6604"/>
    <lineage>
        <taxon>Eukaryota</taxon>
        <taxon>Metazoa</taxon>
        <taxon>Spiralia</taxon>
        <taxon>Lophotrochozoa</taxon>
        <taxon>Mollusca</taxon>
        <taxon>Bivalvia</taxon>
        <taxon>Autobranchia</taxon>
        <taxon>Heteroconchia</taxon>
        <taxon>Euheterodonta</taxon>
        <taxon>Imparidentia</taxon>
        <taxon>Neoheterodontei</taxon>
        <taxon>Myida</taxon>
        <taxon>Myoidea</taxon>
        <taxon>Myidae</taxon>
        <taxon>Mya</taxon>
    </lineage>
</organism>
<sequence>MQFICQFKSKLRTLGFRRYFNSAYNKYLFDCYNNTSVVLEDCMFGNNPGIVTYETVTCNELLAFPNTSYKCYQSYCLNDCCETCEQIRLKNVNTTDCDYGDKASWCETMSLSGCYNNDDVCCQSCPRRALGIQSIIIFFISCVST</sequence>
<dbReference type="EMBL" id="CP111027">
    <property type="protein sequence ID" value="WAR29025.1"/>
    <property type="molecule type" value="Genomic_DNA"/>
</dbReference>
<accession>A0ABY7G4D7</accession>
<evidence type="ECO:0000313" key="1">
    <source>
        <dbReference type="EMBL" id="WAR29025.1"/>
    </source>
</evidence>